<sequence length="329" mass="37565">MAPKQPTLDQLQNSQMYEERLRFEVKKDGESLAIEKNDDVFVVHKRTPRGKVENGDGHWKATVDKIYIKRGSAQKKKTTWVLVHWYYGRQDIAELQLPRRDREDFPRCLGATELVKSDHLSIISINAIDDHLEVHQFDDADSSGDLIECRAWYMRYTIHIDPDNTKRGHITSTVNKCRCGVPYQPNTRQRYCANCTRWFHEHCTKRFTPTALASSSTLPAPSSPAPSTLTPSTPAPPSPTLPSLAPSPLLQHILAIPTAHGFIAAWARHWETVGTGKPLEEFHDWRSKHLHASHNEIQAQLKEIDEEFFKGALEHEWEAFVCEECGSKI</sequence>
<dbReference type="InterPro" id="IPR043151">
    <property type="entry name" value="BAH_sf"/>
</dbReference>
<evidence type="ECO:0000313" key="2">
    <source>
        <dbReference type="EMBL" id="KAF5348134.1"/>
    </source>
</evidence>
<accession>A0A8H5FT61</accession>
<reference evidence="2 3" key="1">
    <citation type="journal article" date="2020" name="ISME J.">
        <title>Uncovering the hidden diversity of litter-decomposition mechanisms in mushroom-forming fungi.</title>
        <authorList>
            <person name="Floudas D."/>
            <person name="Bentzer J."/>
            <person name="Ahren D."/>
            <person name="Johansson T."/>
            <person name="Persson P."/>
            <person name="Tunlid A."/>
        </authorList>
    </citation>
    <scope>NUCLEOTIDE SEQUENCE [LARGE SCALE GENOMIC DNA]</scope>
    <source>
        <strain evidence="2 3">CBS 146.42</strain>
    </source>
</reference>
<gene>
    <name evidence="2" type="ORF">D9756_010728</name>
</gene>
<evidence type="ECO:0008006" key="4">
    <source>
        <dbReference type="Google" id="ProtNLM"/>
    </source>
</evidence>
<dbReference type="OrthoDB" id="2670640at2759"/>
<evidence type="ECO:0000313" key="3">
    <source>
        <dbReference type="Proteomes" id="UP000559027"/>
    </source>
</evidence>
<dbReference type="Gene3D" id="2.30.30.490">
    <property type="match status" value="1"/>
</dbReference>
<proteinExistence type="predicted"/>
<evidence type="ECO:0000256" key="1">
    <source>
        <dbReference type="SAM" id="MobiDB-lite"/>
    </source>
</evidence>
<dbReference type="SUPFAM" id="SSF57903">
    <property type="entry name" value="FYVE/PHD zinc finger"/>
    <property type="match status" value="1"/>
</dbReference>
<comment type="caution">
    <text evidence="2">The sequence shown here is derived from an EMBL/GenBank/DDBJ whole genome shotgun (WGS) entry which is preliminary data.</text>
</comment>
<dbReference type="InterPro" id="IPR011011">
    <property type="entry name" value="Znf_FYVE_PHD"/>
</dbReference>
<protein>
    <recommendedName>
        <fullName evidence="4">BAH domain-containing protein</fullName>
    </recommendedName>
</protein>
<feature type="region of interest" description="Disordered" evidence="1">
    <location>
        <begin position="214"/>
        <end position="242"/>
    </location>
</feature>
<organism evidence="2 3">
    <name type="scientific">Leucocoprinus leucothites</name>
    <dbReference type="NCBI Taxonomy" id="201217"/>
    <lineage>
        <taxon>Eukaryota</taxon>
        <taxon>Fungi</taxon>
        <taxon>Dikarya</taxon>
        <taxon>Basidiomycota</taxon>
        <taxon>Agaricomycotina</taxon>
        <taxon>Agaricomycetes</taxon>
        <taxon>Agaricomycetidae</taxon>
        <taxon>Agaricales</taxon>
        <taxon>Agaricineae</taxon>
        <taxon>Agaricaceae</taxon>
        <taxon>Leucocoprinus</taxon>
    </lineage>
</organism>
<dbReference type="Proteomes" id="UP000559027">
    <property type="component" value="Unassembled WGS sequence"/>
</dbReference>
<keyword evidence="3" id="KW-1185">Reference proteome</keyword>
<dbReference type="AlphaFoldDB" id="A0A8H5FT61"/>
<dbReference type="EMBL" id="JAACJO010000021">
    <property type="protein sequence ID" value="KAF5348134.1"/>
    <property type="molecule type" value="Genomic_DNA"/>
</dbReference>
<feature type="compositionally biased region" description="Low complexity" evidence="1">
    <location>
        <begin position="214"/>
        <end position="232"/>
    </location>
</feature>
<dbReference type="PANTHER" id="PTHR46364">
    <property type="entry name" value="OS08G0421900 PROTEIN"/>
    <property type="match status" value="1"/>
</dbReference>
<name>A0A8H5FT61_9AGAR</name>